<keyword evidence="1" id="KW-1133">Transmembrane helix</keyword>
<keyword evidence="1" id="KW-0472">Membrane</keyword>
<dbReference type="EMBL" id="FQVO01000011">
    <property type="protein sequence ID" value="SHF23376.1"/>
    <property type="molecule type" value="Genomic_DNA"/>
</dbReference>
<evidence type="ECO:0000313" key="3">
    <source>
        <dbReference type="Proteomes" id="UP000184236"/>
    </source>
</evidence>
<dbReference type="RefSeq" id="WP_072885507.1">
    <property type="nucleotide sequence ID" value="NZ_FQVO01000011.1"/>
</dbReference>
<reference evidence="3" key="1">
    <citation type="submission" date="2016-11" db="EMBL/GenBank/DDBJ databases">
        <authorList>
            <person name="Varghese N."/>
            <person name="Submissions S."/>
        </authorList>
    </citation>
    <scope>NUCLEOTIDE SEQUENCE [LARGE SCALE GENOMIC DNA]</scope>
    <source>
        <strain evidence="3">DSM 26898</strain>
    </source>
</reference>
<proteinExistence type="predicted"/>
<accession>A0A1M5A0F7</accession>
<organism evidence="2 3">
    <name type="scientific">Chryseobacterium takakiae</name>
    <dbReference type="NCBI Taxonomy" id="1302685"/>
    <lineage>
        <taxon>Bacteria</taxon>
        <taxon>Pseudomonadati</taxon>
        <taxon>Bacteroidota</taxon>
        <taxon>Flavobacteriia</taxon>
        <taxon>Flavobacteriales</taxon>
        <taxon>Weeksellaceae</taxon>
        <taxon>Chryseobacterium group</taxon>
        <taxon>Chryseobacterium</taxon>
    </lineage>
</organism>
<sequence>MKLLLLSTVADTELSLKDYFPLIGSSIVIILFIIERILSYGIRKKERKTNWYYKVFIDPNIEKINSFFDNTKQTYVESSKEIKSYLTRPNILDYKSHEIGKFQTLKRDFENDILLPIISSYQEIGNSLTEELLNLEDVYAECMDKIHGDETYQNEFSKKLSERKAQFFKMLFKPINK</sequence>
<feature type="transmembrane region" description="Helical" evidence="1">
    <location>
        <begin position="20"/>
        <end position="38"/>
    </location>
</feature>
<dbReference type="STRING" id="1302685.SAMN05444408_111101"/>
<evidence type="ECO:0000256" key="1">
    <source>
        <dbReference type="SAM" id="Phobius"/>
    </source>
</evidence>
<name>A0A1M5A0F7_9FLAO</name>
<gene>
    <name evidence="2" type="ORF">SAMN05444408_111101</name>
</gene>
<dbReference type="Proteomes" id="UP000184236">
    <property type="component" value="Unassembled WGS sequence"/>
</dbReference>
<dbReference type="AlphaFoldDB" id="A0A1M5A0F7"/>
<keyword evidence="1" id="KW-0812">Transmembrane</keyword>
<keyword evidence="3" id="KW-1185">Reference proteome</keyword>
<protein>
    <submittedName>
        <fullName evidence="2">Uncharacterized protein</fullName>
    </submittedName>
</protein>
<evidence type="ECO:0000313" key="2">
    <source>
        <dbReference type="EMBL" id="SHF23376.1"/>
    </source>
</evidence>